<feature type="region of interest" description="Disordered" evidence="1">
    <location>
        <begin position="1658"/>
        <end position="1680"/>
    </location>
</feature>
<dbReference type="InterPro" id="IPR026074">
    <property type="entry name" value="MAP1"/>
</dbReference>
<dbReference type="GO" id="GO:0008017">
    <property type="term" value="F:microtubule binding"/>
    <property type="evidence" value="ECO:0007669"/>
    <property type="project" value="InterPro"/>
</dbReference>
<dbReference type="GO" id="GO:0016358">
    <property type="term" value="P:dendrite development"/>
    <property type="evidence" value="ECO:0007669"/>
    <property type="project" value="TreeGrafter"/>
</dbReference>
<feature type="region of interest" description="Disordered" evidence="1">
    <location>
        <begin position="1007"/>
        <end position="1256"/>
    </location>
</feature>
<reference evidence="4" key="1">
    <citation type="submission" date="2020-04" db="EMBL/GenBank/DDBJ databases">
        <authorList>
            <person name="Neveu A P."/>
        </authorList>
    </citation>
    <scope>NUCLEOTIDE SEQUENCE</scope>
    <source>
        <tissue evidence="4">Whole embryo</tissue>
    </source>
</reference>
<dbReference type="GO" id="GO:0031114">
    <property type="term" value="P:regulation of microtubule depolymerization"/>
    <property type="evidence" value="ECO:0007669"/>
    <property type="project" value="TreeGrafter"/>
</dbReference>
<evidence type="ECO:0000313" key="4">
    <source>
        <dbReference type="EMBL" id="CAB3251685.1"/>
    </source>
</evidence>
<feature type="compositionally biased region" description="Basic and acidic residues" evidence="1">
    <location>
        <begin position="913"/>
        <end position="922"/>
    </location>
</feature>
<dbReference type="GO" id="GO:0043025">
    <property type="term" value="C:neuronal cell body"/>
    <property type="evidence" value="ECO:0007669"/>
    <property type="project" value="TreeGrafter"/>
</dbReference>
<dbReference type="GO" id="GO:0003779">
    <property type="term" value="F:actin binding"/>
    <property type="evidence" value="ECO:0007669"/>
    <property type="project" value="TreeGrafter"/>
</dbReference>
<feature type="region of interest" description="Disordered" evidence="1">
    <location>
        <begin position="943"/>
        <end position="966"/>
    </location>
</feature>
<feature type="compositionally biased region" description="Basic and acidic residues" evidence="1">
    <location>
        <begin position="859"/>
        <end position="876"/>
    </location>
</feature>
<feature type="compositionally biased region" description="Basic and acidic residues" evidence="1">
    <location>
        <begin position="1118"/>
        <end position="1170"/>
    </location>
</feature>
<feature type="domain" description="Microtubule-associated protein 1A/B/S-like MBL-like" evidence="3">
    <location>
        <begin position="236"/>
        <end position="534"/>
    </location>
</feature>
<feature type="compositionally biased region" description="Polar residues" evidence="1">
    <location>
        <begin position="1176"/>
        <end position="1191"/>
    </location>
</feature>
<feature type="compositionally biased region" description="Low complexity" evidence="1">
    <location>
        <begin position="654"/>
        <end position="664"/>
    </location>
</feature>
<feature type="compositionally biased region" description="Basic and acidic residues" evidence="1">
    <location>
        <begin position="1231"/>
        <end position="1247"/>
    </location>
</feature>
<accession>A0A6F9DF13</accession>
<feature type="compositionally biased region" description="Polar residues" evidence="1">
    <location>
        <begin position="1322"/>
        <end position="1347"/>
    </location>
</feature>
<dbReference type="GO" id="GO:0005875">
    <property type="term" value="C:microtubule associated complex"/>
    <property type="evidence" value="ECO:0007669"/>
    <property type="project" value="TreeGrafter"/>
</dbReference>
<feature type="compositionally biased region" description="Basic and acidic residues" evidence="1">
    <location>
        <begin position="1192"/>
        <end position="1220"/>
    </location>
</feature>
<feature type="compositionally biased region" description="Polar residues" evidence="1">
    <location>
        <begin position="1378"/>
        <end position="1388"/>
    </location>
</feature>
<protein>
    <submittedName>
        <fullName evidence="4">Histone H3.3-like</fullName>
    </submittedName>
</protein>
<feature type="compositionally biased region" description="Basic and acidic residues" evidence="1">
    <location>
        <begin position="1355"/>
        <end position="1374"/>
    </location>
</feature>
<feature type="compositionally biased region" description="Basic and acidic residues" evidence="1">
    <location>
        <begin position="1389"/>
        <end position="1401"/>
    </location>
</feature>
<dbReference type="PANTHER" id="PTHR13843:SF12">
    <property type="entry name" value="ATPASE F1_V1_A1 COMPLEX ALPHA_BETA SUBUNIT NUCLEOTIDE-BINDING DOMAIN-CONTAINING PROTEIN"/>
    <property type="match status" value="1"/>
</dbReference>
<dbReference type="Pfam" id="PF25281">
    <property type="entry name" value="MBL_MAP1B"/>
    <property type="match status" value="1"/>
</dbReference>
<evidence type="ECO:0000259" key="2">
    <source>
        <dbReference type="Pfam" id="PF23415"/>
    </source>
</evidence>
<dbReference type="GO" id="GO:0000226">
    <property type="term" value="P:microtubule cytoskeleton organization"/>
    <property type="evidence" value="ECO:0007669"/>
    <property type="project" value="InterPro"/>
</dbReference>
<feature type="region of interest" description="Disordered" evidence="1">
    <location>
        <begin position="1282"/>
        <end position="1401"/>
    </location>
</feature>
<evidence type="ECO:0000256" key="1">
    <source>
        <dbReference type="SAM" id="MobiDB-lite"/>
    </source>
</evidence>
<feature type="region of interest" description="Disordered" evidence="1">
    <location>
        <begin position="1608"/>
        <end position="1627"/>
    </location>
</feature>
<feature type="compositionally biased region" description="Basic and acidic residues" evidence="1">
    <location>
        <begin position="735"/>
        <end position="752"/>
    </location>
</feature>
<dbReference type="GO" id="GO:0007409">
    <property type="term" value="P:axonogenesis"/>
    <property type="evidence" value="ECO:0007669"/>
    <property type="project" value="TreeGrafter"/>
</dbReference>
<feature type="compositionally biased region" description="Acidic residues" evidence="1">
    <location>
        <begin position="1290"/>
        <end position="1304"/>
    </location>
</feature>
<feature type="compositionally biased region" description="Low complexity" evidence="1">
    <location>
        <begin position="582"/>
        <end position="614"/>
    </location>
</feature>
<name>A0A6F9DF13_9ASCI</name>
<feature type="domain" description="Microtubule-associated protein 1B/S N-terminal" evidence="2">
    <location>
        <begin position="13"/>
        <end position="177"/>
    </location>
</feature>
<feature type="compositionally biased region" description="Acidic residues" evidence="1">
    <location>
        <begin position="1556"/>
        <end position="1568"/>
    </location>
</feature>
<feature type="compositionally biased region" description="Polar residues" evidence="1">
    <location>
        <begin position="1660"/>
        <end position="1679"/>
    </location>
</feature>
<feature type="region of interest" description="Disordered" evidence="1">
    <location>
        <begin position="537"/>
        <end position="808"/>
    </location>
</feature>
<feature type="compositionally biased region" description="Basic and acidic residues" evidence="1">
    <location>
        <begin position="949"/>
        <end position="966"/>
    </location>
</feature>
<feature type="compositionally biased region" description="Basic and acidic residues" evidence="1">
    <location>
        <begin position="1305"/>
        <end position="1315"/>
    </location>
</feature>
<evidence type="ECO:0000259" key="3">
    <source>
        <dbReference type="Pfam" id="PF25281"/>
    </source>
</evidence>
<feature type="region of interest" description="Disordered" evidence="1">
    <location>
        <begin position="1495"/>
        <end position="1596"/>
    </location>
</feature>
<feature type="compositionally biased region" description="Basic and acidic residues" evidence="1">
    <location>
        <begin position="887"/>
        <end position="898"/>
    </location>
</feature>
<organism evidence="4">
    <name type="scientific">Phallusia mammillata</name>
    <dbReference type="NCBI Taxonomy" id="59560"/>
    <lineage>
        <taxon>Eukaryota</taxon>
        <taxon>Metazoa</taxon>
        <taxon>Chordata</taxon>
        <taxon>Tunicata</taxon>
        <taxon>Ascidiacea</taxon>
        <taxon>Phlebobranchia</taxon>
        <taxon>Ascidiidae</taxon>
        <taxon>Phallusia</taxon>
    </lineage>
</organism>
<feature type="compositionally biased region" description="Basic and acidic residues" evidence="1">
    <location>
        <begin position="1034"/>
        <end position="1055"/>
    </location>
</feature>
<feature type="compositionally biased region" description="Basic and acidic residues" evidence="1">
    <location>
        <begin position="773"/>
        <end position="785"/>
    </location>
</feature>
<gene>
    <name evidence="4" type="primary">H3f3a-001</name>
</gene>
<dbReference type="InterPro" id="IPR056617">
    <property type="entry name" value="MAP1B/S_N"/>
</dbReference>
<feature type="compositionally biased region" description="Polar residues" evidence="1">
    <location>
        <begin position="1507"/>
        <end position="1525"/>
    </location>
</feature>
<feature type="compositionally biased region" description="Polar residues" evidence="1">
    <location>
        <begin position="564"/>
        <end position="581"/>
    </location>
</feature>
<proteinExistence type="evidence at transcript level"/>
<dbReference type="GO" id="GO:0005829">
    <property type="term" value="C:cytosol"/>
    <property type="evidence" value="ECO:0007669"/>
    <property type="project" value="TreeGrafter"/>
</dbReference>
<dbReference type="EMBL" id="LR785671">
    <property type="protein sequence ID" value="CAB3251685.1"/>
    <property type="molecule type" value="mRNA"/>
</dbReference>
<feature type="region of interest" description="Disordered" evidence="1">
    <location>
        <begin position="1420"/>
        <end position="1439"/>
    </location>
</feature>
<sequence length="1896" mass="208204">MDAAVPNAETLRLLAIVGAFDDVEYVKHIVTTVTTGILHWSQYVESKELIDDFFATFDSQCSISTDTDGLGPFCEVFHSTPEVEVTLLVNPTCFIVKNEIVRLLMLPSKSRLVVYGGHSIDSKADWCLQDGIYSVQDLHLVLSDPKVATALSRPGETIELTISCNKAALWNNSKELTEKSSLELKFFDPFNNKMTDTLSQNLNGGSPGQASSAGKGLNKFGEYLEDVIGDQVDNIFTQLHPPPQVGYLKIRKPCMYIFPAGTGDSMFMAVNGFNILINGGSLSSPWFWRLTSHLETVDCMIATHLGSDCLTGLNSFLLRKLQEKQLRLPMDNTTDEYKKMESCLISPNLGSFYMNIPEKFAETALRKNSNEADELNGVNSESVAQHLNIKTTSVVQDTLRLSKGLGLNILPLTRNQVPEPITVYYKVWLGKLDIYVISPEVGSAELKYIKEKWGCNGKTSETGKTGVTLGSKSESEALLSDLASICCLLVWHPASPTERIIRVLFPGNASQDKIFQGLEKMKDCAFLSMPSPTEALLTKQKAAQSPVKPPRSAQTSAKPGIQSKVHTNTLNSKATSHTSSRTTAPGSATAKTTSGSHSSSAKSIKNTTTAPKKTLPAKKPTKAPDTGATRAKREAATGFVKPAGKRTKPEKPASSESAAKTKSAVGKPKPGPVHAKAEARVHAKQTTSKIAASKSSDTKSKLATKPAAKVSSRTTPVKAPKKLDAPVSIKGRVSPSKDKIAKEAKKKEDAKQKAAKPLEPPLTPPEDLTDAFSKLKEEKQPEKVSEGQNLPKRPSPEGQDGVHDGQFVDVAHVSVDVTVDKQANFNEVTIEKKEPTESVGLPDEKAANVAEYLNVHDDRYGEKDVDQKEPKLEHSDVSGIKLEEEDTKATEISQDKVDNLSTENLPKEEEDIPVEKHEHETSDISQAGVIAAEVHGETVVEGHPATPEVAKEEEPKESAELAAKENVGDDFEIINYESRSLSNNQEGDLIQQPGSLAENVPVKDAVETHGNGDLEVVDDSENKEVSAETLEAEEVQKIEDKETTSPTEENYKFDENYFQQEDAPITGDKESDLAGGDVDAQLSSQTEDKKEDVAQDVEDDEAASKQEELSTENQFHTELSHEEEAKDYFHQVTEEDHVNLCDDHSTDLADVQTKHEQLEQSEQYEKHPEPEDSFSALESESVSGVPSMSTHQPEEAEKQHDMGKEYLDVETHDEVGKDDFASEAASYSIPDEQKALEERHLDIKPSESENIVDQSLSPVECARDCENQSVTFDANTPVVIPEIKQSSYEVYDEDYYPDDDEEDESNGRYDDKEWHPTPYPSDPQSMITDTSPTSDLGSYEAQGTDTGMSDVIDNAAHHLDLQRNDNNKTGRDDAMSDTPISSGLSTPTEHADNIDDNDIRNRGDIVNFLDVEQDIMDKSLEKEELAPTDGDFGLSSSSASKQAVIESPISTADLDSAYNIPSMGGSISAGVTTEAEELKSSDLLPESHALSSIPDFQSLVLPDDQEQPSIPISQLDDNGNESQVVDESDGWKREMKGLAGKYQDSAPVSAWSEGKDAEEEEVKEENVEETPREVPETADQVKSSPLPPSDLEEQWATRVPDINFDQFDQDMGSLHANDNPPTNEASEADKEYLGSNFDRAPIMSISDSMFDQLMTGDEASMQSGQKSPDVSPSIGTQSSRPEEDLLVDVADHGMQDLHSSTDRPEVDQATSGFHSNPFACEFTANELREGEVDFDEDFIPVRKEDPMMAQDKSRPVKVTKRNTSAATKKVDSHPFYMDLTYIPHHGNKNFVNVDFFKRLRAKYYVVSGMDASNDEPNVEVLDALLEGKKSWEIPSASVPGQDGMNVTVIPTHNSPALVQWYDKQHREMQAENIHLVASGSKVMMHDETMEACKIEF</sequence>
<dbReference type="GO" id="GO:0005874">
    <property type="term" value="C:microtubule"/>
    <property type="evidence" value="ECO:0007669"/>
    <property type="project" value="InterPro"/>
</dbReference>
<dbReference type="PANTHER" id="PTHR13843">
    <property type="entry name" value="MICROTUBULE-ASSOCIATED PROTEIN"/>
    <property type="match status" value="1"/>
</dbReference>
<feature type="compositionally biased region" description="Polar residues" evidence="1">
    <location>
        <begin position="684"/>
        <end position="695"/>
    </location>
</feature>
<dbReference type="GO" id="GO:0030425">
    <property type="term" value="C:dendrite"/>
    <property type="evidence" value="ECO:0007669"/>
    <property type="project" value="TreeGrafter"/>
</dbReference>
<feature type="region of interest" description="Disordered" evidence="1">
    <location>
        <begin position="859"/>
        <end position="924"/>
    </location>
</feature>
<dbReference type="InterPro" id="IPR057480">
    <property type="entry name" value="MAP1A/B/S-like_MBL"/>
</dbReference>
<dbReference type="Pfam" id="PF23415">
    <property type="entry name" value="MAPB1_N"/>
    <property type="match status" value="1"/>
</dbReference>
<dbReference type="GO" id="GO:0045202">
    <property type="term" value="C:synapse"/>
    <property type="evidence" value="ECO:0007669"/>
    <property type="project" value="TreeGrafter"/>
</dbReference>